<dbReference type="InterPro" id="IPR052032">
    <property type="entry name" value="ATP-dep_AA_Ligase"/>
</dbReference>
<evidence type="ECO:0000256" key="4">
    <source>
        <dbReference type="PROSITE-ProRule" id="PRU00409"/>
    </source>
</evidence>
<dbReference type="Gene3D" id="3.40.50.20">
    <property type="match status" value="1"/>
</dbReference>
<name>A0A1H3EXW9_9PSEU</name>
<dbReference type="OrthoDB" id="150319at2"/>
<feature type="domain" description="ATP-grasp" evidence="5">
    <location>
        <begin position="120"/>
        <end position="318"/>
    </location>
</feature>
<dbReference type="InterPro" id="IPR013815">
    <property type="entry name" value="ATP_grasp_subdomain_1"/>
</dbReference>
<dbReference type="GO" id="GO:0046872">
    <property type="term" value="F:metal ion binding"/>
    <property type="evidence" value="ECO:0007669"/>
    <property type="project" value="InterPro"/>
</dbReference>
<evidence type="ECO:0000313" key="6">
    <source>
        <dbReference type="EMBL" id="SDX82928.1"/>
    </source>
</evidence>
<gene>
    <name evidence="6" type="ORF">SAMN05421504_1031004</name>
</gene>
<evidence type="ECO:0000313" key="7">
    <source>
        <dbReference type="Proteomes" id="UP000199515"/>
    </source>
</evidence>
<sequence>MTRLILSPLKVILRNTPEEWLEATGGDTILLTGFDQDHSPEWLDENYGKSFQKIIAFRSYAANDLVLKTADELFAEHTIEAVVPMAEIDVLRAALLRERHNLPGLLPQDAVYLRDKILMKEKASAAGVPVAKWKRVTNALEVVDFAAEAGYPIVLKPIDGRGSAHTFVIDSPAELDEHLENGVLSATDRLPDLIVEEFIHGKQYRIDGFYARGKCQFISAGRFIGTHLEFLAGGHLINALLDAKSELAKELVAFTRNILENVLPLGEDGMFHVEVFRRPNGELVLGEAAARLAGASVFEENLASFGVNFKMAAVRSYCGFEPPSWPPGEQLQQRLAGHVLISPKPGVLVKAPEALPFDWVYSFRCGPVGKRYEAMAYTNAEVATILVTGKDDREIEDRLIEAIAWFHDNTEWEQD</sequence>
<keyword evidence="3 4" id="KW-0067">ATP-binding</keyword>
<evidence type="ECO:0000256" key="3">
    <source>
        <dbReference type="ARBA" id="ARBA00022840"/>
    </source>
</evidence>
<dbReference type="Gene3D" id="3.30.1490.20">
    <property type="entry name" value="ATP-grasp fold, A domain"/>
    <property type="match status" value="1"/>
</dbReference>
<dbReference type="AlphaFoldDB" id="A0A1H3EXW9"/>
<accession>A0A1H3EXW9</accession>
<dbReference type="SUPFAM" id="SSF56059">
    <property type="entry name" value="Glutathione synthetase ATP-binding domain-like"/>
    <property type="match status" value="1"/>
</dbReference>
<dbReference type="Pfam" id="PF13535">
    <property type="entry name" value="ATP-grasp_4"/>
    <property type="match status" value="1"/>
</dbReference>
<reference evidence="6 7" key="1">
    <citation type="submission" date="2016-10" db="EMBL/GenBank/DDBJ databases">
        <authorList>
            <person name="de Groot N.N."/>
        </authorList>
    </citation>
    <scope>NUCLEOTIDE SEQUENCE [LARGE SCALE GENOMIC DNA]</scope>
    <source>
        <strain evidence="6 7">CPCC 202699</strain>
    </source>
</reference>
<dbReference type="PANTHER" id="PTHR43585:SF2">
    <property type="entry name" value="ATP-GRASP ENZYME FSQD"/>
    <property type="match status" value="1"/>
</dbReference>
<dbReference type="PROSITE" id="PS50975">
    <property type="entry name" value="ATP_GRASP"/>
    <property type="match status" value="1"/>
</dbReference>
<protein>
    <submittedName>
        <fullName evidence="6">Biotin carboxylase</fullName>
    </submittedName>
</protein>
<dbReference type="RefSeq" id="WP_091290250.1">
    <property type="nucleotide sequence ID" value="NZ_FNON01000003.1"/>
</dbReference>
<dbReference type="Gene3D" id="3.30.470.20">
    <property type="entry name" value="ATP-grasp fold, B domain"/>
    <property type="match status" value="1"/>
</dbReference>
<keyword evidence="7" id="KW-1185">Reference proteome</keyword>
<dbReference type="PANTHER" id="PTHR43585">
    <property type="entry name" value="FUMIPYRROLE BIOSYNTHESIS PROTEIN C"/>
    <property type="match status" value="1"/>
</dbReference>
<evidence type="ECO:0000256" key="2">
    <source>
        <dbReference type="ARBA" id="ARBA00022741"/>
    </source>
</evidence>
<keyword evidence="2 4" id="KW-0547">Nucleotide-binding</keyword>
<organism evidence="6 7">
    <name type="scientific">Amycolatopsis xylanica</name>
    <dbReference type="NCBI Taxonomy" id="589385"/>
    <lineage>
        <taxon>Bacteria</taxon>
        <taxon>Bacillati</taxon>
        <taxon>Actinomycetota</taxon>
        <taxon>Actinomycetes</taxon>
        <taxon>Pseudonocardiales</taxon>
        <taxon>Pseudonocardiaceae</taxon>
        <taxon>Amycolatopsis</taxon>
    </lineage>
</organism>
<keyword evidence="1" id="KW-0436">Ligase</keyword>
<dbReference type="STRING" id="589385.SAMN05421504_1031004"/>
<dbReference type="InterPro" id="IPR011761">
    <property type="entry name" value="ATP-grasp"/>
</dbReference>
<evidence type="ECO:0000256" key="1">
    <source>
        <dbReference type="ARBA" id="ARBA00022598"/>
    </source>
</evidence>
<evidence type="ECO:0000259" key="5">
    <source>
        <dbReference type="PROSITE" id="PS50975"/>
    </source>
</evidence>
<dbReference type="EMBL" id="FNON01000003">
    <property type="protein sequence ID" value="SDX82928.1"/>
    <property type="molecule type" value="Genomic_DNA"/>
</dbReference>
<dbReference type="GO" id="GO:0016874">
    <property type="term" value="F:ligase activity"/>
    <property type="evidence" value="ECO:0007669"/>
    <property type="project" value="UniProtKB-KW"/>
</dbReference>
<dbReference type="Proteomes" id="UP000199515">
    <property type="component" value="Unassembled WGS sequence"/>
</dbReference>
<dbReference type="GO" id="GO:0005524">
    <property type="term" value="F:ATP binding"/>
    <property type="evidence" value="ECO:0007669"/>
    <property type="project" value="UniProtKB-UniRule"/>
</dbReference>
<proteinExistence type="predicted"/>